<feature type="region of interest" description="Disordered" evidence="1">
    <location>
        <begin position="1"/>
        <end position="74"/>
    </location>
</feature>
<dbReference type="Proteomes" id="UP001066276">
    <property type="component" value="Chromosome 7"/>
</dbReference>
<sequence length="96" mass="11384">MEGKSEDEKKTKEEQREDQKQTRGERCQDKKKTARADRRKKTRCEKSDSKQNPGTLQRSQGTRHGSGEPWHVTPVVVNTPVLHWHYEKWKKKVKKD</sequence>
<comment type="caution">
    <text evidence="3">The sequence shown here is derived from an EMBL/GenBank/DDBJ whole genome shotgun (WGS) entry which is preliminary data.</text>
</comment>
<evidence type="ECO:0000256" key="1">
    <source>
        <dbReference type="SAM" id="MobiDB-lite"/>
    </source>
</evidence>
<keyword evidence="4" id="KW-1185">Reference proteome</keyword>
<feature type="compositionally biased region" description="Basic and acidic residues" evidence="1">
    <location>
        <begin position="1"/>
        <end position="36"/>
    </location>
</feature>
<evidence type="ECO:0000313" key="2">
    <source>
        <dbReference type="EMBL" id="KAJ1125938.1"/>
    </source>
</evidence>
<reference evidence="3" key="1">
    <citation type="journal article" date="2022" name="bioRxiv">
        <title>Sequencing and chromosome-scale assembly of the giantPleurodeles waltlgenome.</title>
        <authorList>
            <person name="Brown T."/>
            <person name="Elewa A."/>
            <person name="Iarovenko S."/>
            <person name="Subramanian E."/>
            <person name="Araus A.J."/>
            <person name="Petzold A."/>
            <person name="Susuki M."/>
            <person name="Suzuki K.-i.T."/>
            <person name="Hayashi T."/>
            <person name="Toyoda A."/>
            <person name="Oliveira C."/>
            <person name="Osipova E."/>
            <person name="Leigh N.D."/>
            <person name="Simon A."/>
            <person name="Yun M.H."/>
        </authorList>
    </citation>
    <scope>NUCLEOTIDE SEQUENCE</scope>
    <source>
        <strain evidence="3">20211129_DDA</strain>
        <tissue evidence="3">Liver</tissue>
    </source>
</reference>
<name>A0AAV7PCJ5_PLEWA</name>
<proteinExistence type="predicted"/>
<evidence type="ECO:0000313" key="3">
    <source>
        <dbReference type="EMBL" id="KAJ1125941.1"/>
    </source>
</evidence>
<dbReference type="EMBL" id="JANPWB010000011">
    <property type="protein sequence ID" value="KAJ1125938.1"/>
    <property type="molecule type" value="Genomic_DNA"/>
</dbReference>
<dbReference type="EMBL" id="JANPWB010000011">
    <property type="protein sequence ID" value="KAJ1125941.1"/>
    <property type="molecule type" value="Genomic_DNA"/>
</dbReference>
<protein>
    <submittedName>
        <fullName evidence="3">Uncharacterized protein</fullName>
    </submittedName>
</protein>
<evidence type="ECO:0000313" key="4">
    <source>
        <dbReference type="Proteomes" id="UP001066276"/>
    </source>
</evidence>
<feature type="compositionally biased region" description="Polar residues" evidence="1">
    <location>
        <begin position="50"/>
        <end position="63"/>
    </location>
</feature>
<gene>
    <name evidence="2" type="ORF">NDU88_004351</name>
    <name evidence="3" type="ORF">NDU88_004354</name>
</gene>
<accession>A0AAV7PCJ5</accession>
<dbReference type="AlphaFoldDB" id="A0AAV7PCJ5"/>
<organism evidence="3 4">
    <name type="scientific">Pleurodeles waltl</name>
    <name type="common">Iberian ribbed newt</name>
    <dbReference type="NCBI Taxonomy" id="8319"/>
    <lineage>
        <taxon>Eukaryota</taxon>
        <taxon>Metazoa</taxon>
        <taxon>Chordata</taxon>
        <taxon>Craniata</taxon>
        <taxon>Vertebrata</taxon>
        <taxon>Euteleostomi</taxon>
        <taxon>Amphibia</taxon>
        <taxon>Batrachia</taxon>
        <taxon>Caudata</taxon>
        <taxon>Salamandroidea</taxon>
        <taxon>Salamandridae</taxon>
        <taxon>Pleurodelinae</taxon>
        <taxon>Pleurodeles</taxon>
    </lineage>
</organism>